<keyword evidence="7" id="KW-1133">Transmembrane helix</keyword>
<dbReference type="Pfam" id="PF25079">
    <property type="entry name" value="COB_C"/>
    <property type="match status" value="1"/>
</dbReference>
<protein>
    <submittedName>
        <fullName evidence="10">COBRA-like protein 7</fullName>
    </submittedName>
</protein>
<accession>A0AAX6DR34</accession>
<evidence type="ECO:0000313" key="11">
    <source>
        <dbReference type="Proteomes" id="UP001140949"/>
    </source>
</evidence>
<evidence type="ECO:0000259" key="9">
    <source>
        <dbReference type="Pfam" id="PF25079"/>
    </source>
</evidence>
<evidence type="ECO:0000256" key="4">
    <source>
        <dbReference type="ARBA" id="ARBA00022729"/>
    </source>
</evidence>
<dbReference type="AlphaFoldDB" id="A0AAX6DR34"/>
<gene>
    <name evidence="10" type="ORF">M6B38_231210</name>
</gene>
<comment type="similarity">
    <text evidence="2">Belongs to the COBRA family.</text>
</comment>
<dbReference type="InterPro" id="IPR056900">
    <property type="entry name" value="COB_C"/>
</dbReference>
<evidence type="ECO:0000256" key="8">
    <source>
        <dbReference type="SAM" id="SignalP"/>
    </source>
</evidence>
<evidence type="ECO:0000256" key="7">
    <source>
        <dbReference type="SAM" id="Phobius"/>
    </source>
</evidence>
<dbReference type="Pfam" id="PF04833">
    <property type="entry name" value="COBRA"/>
    <property type="match status" value="1"/>
</dbReference>
<dbReference type="InterPro" id="IPR006918">
    <property type="entry name" value="COBRA_pln"/>
</dbReference>
<feature type="domain" description="COBRA C-terminal" evidence="9">
    <location>
        <begin position="427"/>
        <end position="639"/>
    </location>
</feature>
<evidence type="ECO:0000256" key="5">
    <source>
        <dbReference type="ARBA" id="ARBA00023136"/>
    </source>
</evidence>
<evidence type="ECO:0000256" key="3">
    <source>
        <dbReference type="ARBA" id="ARBA00022475"/>
    </source>
</evidence>
<dbReference type="Proteomes" id="UP001140949">
    <property type="component" value="Unassembled WGS sequence"/>
</dbReference>
<dbReference type="EMBL" id="JANAVB010042420">
    <property type="protein sequence ID" value="KAJ6794176.1"/>
    <property type="molecule type" value="Genomic_DNA"/>
</dbReference>
<keyword evidence="4 8" id="KW-0732">Signal</keyword>
<feature type="transmembrane region" description="Helical" evidence="7">
    <location>
        <begin position="648"/>
        <end position="668"/>
    </location>
</feature>
<reference evidence="10" key="2">
    <citation type="submission" date="2023-04" db="EMBL/GenBank/DDBJ databases">
        <authorList>
            <person name="Bruccoleri R.E."/>
            <person name="Oakeley E.J."/>
            <person name="Faust A.-M."/>
            <person name="Dessus-Babus S."/>
            <person name="Altorfer M."/>
            <person name="Burckhardt D."/>
            <person name="Oertli M."/>
            <person name="Naumann U."/>
            <person name="Petersen F."/>
            <person name="Wong J."/>
        </authorList>
    </citation>
    <scope>NUCLEOTIDE SEQUENCE</scope>
    <source>
        <strain evidence="10">GSM-AAB239-AS_SAM_17_03QT</strain>
        <tissue evidence="10">Leaf</tissue>
    </source>
</reference>
<evidence type="ECO:0000313" key="10">
    <source>
        <dbReference type="EMBL" id="KAJ6794176.1"/>
    </source>
</evidence>
<keyword evidence="11" id="KW-1185">Reference proteome</keyword>
<evidence type="ECO:0000256" key="1">
    <source>
        <dbReference type="ARBA" id="ARBA00004236"/>
    </source>
</evidence>
<dbReference type="GO" id="GO:0005886">
    <property type="term" value="C:plasma membrane"/>
    <property type="evidence" value="ECO:0007669"/>
    <property type="project" value="UniProtKB-SubCell"/>
</dbReference>
<dbReference type="PANTHER" id="PTHR31052:SF3">
    <property type="entry name" value="COBRA-LIKE PROTEIN 7"/>
    <property type="match status" value="1"/>
</dbReference>
<comment type="subcellular location">
    <subcellularLocation>
        <location evidence="1">Cell membrane</location>
    </subcellularLocation>
</comment>
<dbReference type="GO" id="GO:0010215">
    <property type="term" value="P:cellulose microfibril organization"/>
    <property type="evidence" value="ECO:0007669"/>
    <property type="project" value="InterPro"/>
</dbReference>
<comment type="caution">
    <text evidence="10">The sequence shown here is derived from an EMBL/GenBank/DDBJ whole genome shotgun (WGS) entry which is preliminary data.</text>
</comment>
<keyword evidence="6" id="KW-0325">Glycoprotein</keyword>
<evidence type="ECO:0000256" key="2">
    <source>
        <dbReference type="ARBA" id="ARBA00005507"/>
    </source>
</evidence>
<dbReference type="PANTHER" id="PTHR31052">
    <property type="entry name" value="COBRA-LIKE PROTEIN 7"/>
    <property type="match status" value="1"/>
</dbReference>
<feature type="signal peptide" evidence="8">
    <location>
        <begin position="1"/>
        <end position="24"/>
    </location>
</feature>
<evidence type="ECO:0000256" key="6">
    <source>
        <dbReference type="ARBA" id="ARBA00023180"/>
    </source>
</evidence>
<reference evidence="10" key="1">
    <citation type="journal article" date="2023" name="GigaByte">
        <title>Genome assembly of the bearded iris, Iris pallida Lam.</title>
        <authorList>
            <person name="Bruccoleri R.E."/>
            <person name="Oakeley E.J."/>
            <person name="Faust A.M.E."/>
            <person name="Altorfer M."/>
            <person name="Dessus-Babus S."/>
            <person name="Burckhardt D."/>
            <person name="Oertli M."/>
            <person name="Naumann U."/>
            <person name="Petersen F."/>
            <person name="Wong J."/>
        </authorList>
    </citation>
    <scope>NUCLEOTIDE SEQUENCE</scope>
    <source>
        <strain evidence="10">GSM-AAB239-AS_SAM_17_03QT</strain>
    </source>
</reference>
<proteinExistence type="inferred from homology"/>
<keyword evidence="3" id="KW-1003">Cell membrane</keyword>
<organism evidence="10 11">
    <name type="scientific">Iris pallida</name>
    <name type="common">Sweet iris</name>
    <dbReference type="NCBI Taxonomy" id="29817"/>
    <lineage>
        <taxon>Eukaryota</taxon>
        <taxon>Viridiplantae</taxon>
        <taxon>Streptophyta</taxon>
        <taxon>Embryophyta</taxon>
        <taxon>Tracheophyta</taxon>
        <taxon>Spermatophyta</taxon>
        <taxon>Magnoliopsida</taxon>
        <taxon>Liliopsida</taxon>
        <taxon>Asparagales</taxon>
        <taxon>Iridaceae</taxon>
        <taxon>Iridoideae</taxon>
        <taxon>Irideae</taxon>
        <taxon>Iris</taxon>
    </lineage>
</organism>
<name>A0AAX6DR34_IRIPA</name>
<keyword evidence="7" id="KW-0812">Transmembrane</keyword>
<keyword evidence="5 7" id="KW-0472">Membrane</keyword>
<feature type="chain" id="PRO_5043579063" evidence="8">
    <location>
        <begin position="25"/>
        <end position="670"/>
    </location>
</feature>
<sequence length="670" mass="72271">MSMAMGRFAFFFFLLLSSLTLALSQTTKNTTSLGCNGVQLTYSLTKLEKIRPFLPSSPKSQPFAFAATATILNNGLVDLLAWSYLIEFSHRELLVSVNPGVLTSSSPFPFNTSDLPPGAPVSFSGFPNPDLKTPIATANDLDQIQTQMLLTGTLFGASNASAPLPTRLALDDPAFLCAADPVPDSNSSTTISACCLPNPNPPPPNATANANSSSDGFLPRRSGDLTISYDVLQAYGSSYLAQVTLANGSPLARLDNWKLSWQWMRQEFIYSLRGAYSALNDPAQCILGAQGQYYQAMDFSKVVTCDPNPTVLDLPVDRTNDTKLGMIPFCCRNGTILPAQMDPSQTKSAFQMEVFKMPPDLNRTKLHPPQNWAVTGGTLNPTYQCGQPVRVAPTLFPDPSGLQSSTSAIASWQVVCNITRPRGASPKCCVSFSAFYNGSVLPCNTCACGCPAAQRRQGTCNATAPALLSPPQALLVPFDNRTDLVREHARLNHLDVPDPMPCGDNCGVSINWHVNGDFRQGWTARMTLFNWQDVSFADWFAAVEMGKAYDGYEAMYSFNGTKMGDKTKMIFMQGLPGLNYLVGEVDGGNPSRDPRVPGKQQSVISFTKKTTPEIDVVAGDGFPTKVYFNGEECSMPDRILVSRGLRNAAGSVVNLVLTALVTAAVVIVGL</sequence>